<dbReference type="InterPro" id="IPR015946">
    <property type="entry name" value="KH_dom-like_a/b"/>
</dbReference>
<accession>A0A934I375</accession>
<dbReference type="InterPro" id="IPR036102">
    <property type="entry name" value="OsmC/Ohrsf"/>
</dbReference>
<dbReference type="PANTHER" id="PTHR35368">
    <property type="entry name" value="HYDROPEROXIDE REDUCTASE"/>
    <property type="match status" value="1"/>
</dbReference>
<organism evidence="1 2">
    <name type="scientific">Clostridium aciditolerans</name>
    <dbReference type="NCBI Taxonomy" id="339861"/>
    <lineage>
        <taxon>Bacteria</taxon>
        <taxon>Bacillati</taxon>
        <taxon>Bacillota</taxon>
        <taxon>Clostridia</taxon>
        <taxon>Eubacteriales</taxon>
        <taxon>Clostridiaceae</taxon>
        <taxon>Clostridium</taxon>
    </lineage>
</organism>
<proteinExistence type="predicted"/>
<gene>
    <name evidence="1" type="ORF">I6U51_22530</name>
</gene>
<comment type="caution">
    <text evidence="1">The sequence shown here is derived from an EMBL/GenBank/DDBJ whole genome shotgun (WGS) entry which is preliminary data.</text>
</comment>
<evidence type="ECO:0000313" key="1">
    <source>
        <dbReference type="EMBL" id="MBI6875453.1"/>
    </source>
</evidence>
<dbReference type="InterPro" id="IPR003718">
    <property type="entry name" value="OsmC/Ohr_fam"/>
</dbReference>
<dbReference type="RefSeq" id="WP_211144798.1">
    <property type="nucleotide sequence ID" value="NZ_JAEEGB010000045.1"/>
</dbReference>
<protein>
    <submittedName>
        <fullName evidence="1">OsmC family protein</fullName>
    </submittedName>
</protein>
<keyword evidence="2" id="KW-1185">Reference proteome</keyword>
<name>A0A934I375_9CLOT</name>
<dbReference type="Pfam" id="PF02566">
    <property type="entry name" value="OsmC"/>
    <property type="match status" value="1"/>
</dbReference>
<sequence>MSMTTVKTTTRKFEQGNAVRCECNGFSIILEPTSTTQGANANMNPMEAVLCALGGCEALVSMNYAKSNNINLKDVYVEIEGNLDSDGMLVQNVKPGFNNIKCNVYLDTDANDQQVKALTDFIKNKGPVVDTIKNPVQLDIKSVVRASVK</sequence>
<dbReference type="SUPFAM" id="SSF82784">
    <property type="entry name" value="OsmC-like"/>
    <property type="match status" value="1"/>
</dbReference>
<dbReference type="EMBL" id="JAEEGB010000045">
    <property type="protein sequence ID" value="MBI6875453.1"/>
    <property type="molecule type" value="Genomic_DNA"/>
</dbReference>
<dbReference type="Proteomes" id="UP000622687">
    <property type="component" value="Unassembled WGS sequence"/>
</dbReference>
<dbReference type="PANTHER" id="PTHR35368:SF1">
    <property type="entry name" value="HYDROPEROXIDE REDUCTASE"/>
    <property type="match status" value="1"/>
</dbReference>
<dbReference type="InterPro" id="IPR052924">
    <property type="entry name" value="OsmC/Ohr_hydroprdx_reductase"/>
</dbReference>
<dbReference type="Gene3D" id="3.30.300.20">
    <property type="match status" value="1"/>
</dbReference>
<dbReference type="AlphaFoldDB" id="A0A934I375"/>
<reference evidence="1" key="1">
    <citation type="submission" date="2020-12" db="EMBL/GenBank/DDBJ databases">
        <title>Clostridium thailandense sp. nov., a novel acetogenic bacterium isolated from peat land soil in Thailand.</title>
        <authorList>
            <person name="Chaikitkaew S."/>
            <person name="Birkeland N.K."/>
        </authorList>
    </citation>
    <scope>NUCLEOTIDE SEQUENCE</scope>
    <source>
        <strain evidence="1">DSM 17425</strain>
    </source>
</reference>
<evidence type="ECO:0000313" key="2">
    <source>
        <dbReference type="Proteomes" id="UP000622687"/>
    </source>
</evidence>